<feature type="compositionally biased region" description="Basic and acidic residues" evidence="2">
    <location>
        <begin position="979"/>
        <end position="998"/>
    </location>
</feature>
<gene>
    <name evidence="3" type="ORF">HINF_LOCUS2434</name>
    <name evidence="4" type="ORF">HINF_LOCUS46477</name>
</gene>
<feature type="compositionally biased region" description="Polar residues" evidence="2">
    <location>
        <begin position="1363"/>
        <end position="1377"/>
    </location>
</feature>
<dbReference type="Proteomes" id="UP001642409">
    <property type="component" value="Unassembled WGS sequence"/>
</dbReference>
<feature type="region of interest" description="Disordered" evidence="2">
    <location>
        <begin position="1338"/>
        <end position="1382"/>
    </location>
</feature>
<protein>
    <submittedName>
        <fullName evidence="4">Hypothetical_protein</fullName>
    </submittedName>
</protein>
<evidence type="ECO:0000256" key="2">
    <source>
        <dbReference type="SAM" id="MobiDB-lite"/>
    </source>
</evidence>
<keyword evidence="1" id="KW-0175">Coiled coil</keyword>
<reference evidence="3" key="1">
    <citation type="submission" date="2023-06" db="EMBL/GenBank/DDBJ databases">
        <authorList>
            <person name="Kurt Z."/>
        </authorList>
    </citation>
    <scope>NUCLEOTIDE SEQUENCE</scope>
</reference>
<dbReference type="EMBL" id="CATOUU010000056">
    <property type="protein sequence ID" value="CAI9914789.1"/>
    <property type="molecule type" value="Genomic_DNA"/>
</dbReference>
<reference evidence="4 5" key="2">
    <citation type="submission" date="2024-07" db="EMBL/GenBank/DDBJ databases">
        <authorList>
            <person name="Akdeniz Z."/>
        </authorList>
    </citation>
    <scope>NUCLEOTIDE SEQUENCE [LARGE SCALE GENOMIC DNA]</scope>
</reference>
<feature type="region of interest" description="Disordered" evidence="2">
    <location>
        <begin position="1262"/>
        <end position="1315"/>
    </location>
</feature>
<name>A0AA86N9C2_9EUKA</name>
<feature type="compositionally biased region" description="Pro residues" evidence="2">
    <location>
        <begin position="1230"/>
        <end position="1241"/>
    </location>
</feature>
<feature type="region of interest" description="Disordered" evidence="2">
    <location>
        <begin position="1580"/>
        <end position="1632"/>
    </location>
</feature>
<evidence type="ECO:0000256" key="1">
    <source>
        <dbReference type="SAM" id="Coils"/>
    </source>
</evidence>
<feature type="region of interest" description="Disordered" evidence="2">
    <location>
        <begin position="1217"/>
        <end position="1241"/>
    </location>
</feature>
<accession>A0AA86N9C2</accession>
<feature type="compositionally biased region" description="Basic and acidic residues" evidence="2">
    <location>
        <begin position="1266"/>
        <end position="1291"/>
    </location>
</feature>
<feature type="region of interest" description="Disordered" evidence="2">
    <location>
        <begin position="1682"/>
        <end position="1712"/>
    </location>
</feature>
<evidence type="ECO:0000313" key="5">
    <source>
        <dbReference type="Proteomes" id="UP001642409"/>
    </source>
</evidence>
<feature type="coiled-coil region" evidence="1">
    <location>
        <begin position="1089"/>
        <end position="1139"/>
    </location>
</feature>
<sequence length="1712" mass="198376">MKAVEKLVRAFDSKDFGGVDIYPNISVNFLQEAHNVQLFKFVFKHPVTAESFQFISYVQDKLLSLQMFEELNFFYNLLQQINIQNYIQPESYNFYYVFMHSSFGFNFVLSHNLLPILVKDVRFLSFFTPENDSAPLQNSFQCLNINDQFRVIEFVQQTNQIIYQELMNKTNIQKLEKEAQIKLLQHLPNFTERQKEISQFAVFERILEKGFDCKLMYHCVRLLPQSEIIKFERFINCKNYNLMILDSCYVHGEEQIYAIAFLHELCAKGGEETKQRLKTINKRKMLTFNIFSTEFIQEYAKALENITIHNHSRKNKVADKNYITQYRFQKQILKFSPISQHIIEKFNISPEEQELILNEIQNTKTELLQTNINQTIIGIEILTQFLIILFDDSQIIMQSLIVLPKFKINPNESGSNNLKRFINSCIDNDMRIEQIDQILQFKNESPTKKSFLQLESTNHIISKSFLKDPSIQEQSRVCRSTNNGNKIQQQNLNIKEKENYSAKIIDIVNYINQNFYNVTVNLSEIFSTNNEIGEQLYFTRQAYNHQKESDALNTIIKDLNNLQIQIQRILSVTTSDKEEYICQINLYIIQQILHVLSRFRMYIAGTRTHQNVIDLKSYSKTQYNELIWNENSLLQEKQIAEEQNRICLIALLKYFKLKNDEIVGVLDFIIIGQILHYIIEKGMIIEDNQIKFYNKELNCMFDSIQNFNPVKQPVQTTKQNKQLLTKSDLKAPIIVQPVQSQQNKNIYKQQTSNIYDTIINHQNENEPVVSVVNKTLEPKNNQKVKSANSFCQTEQQNLTVQQQTNNNQVESNNKQNVTIQQVVKPLENQNQSSIQQINQNINTNQTQETNCLNTTENVYDTYDTDNLNKQLTSIFIPQPEVQVQNIVVNKAKTHMHKNNQQEVPQVIVAKPPNFEKAKLLSKPRSDLIPDVPISSTPDQQPLNQAGLFQEVIDLGLYRDQIGWVDRIDTPSQHSPKKSIRTENEDRITMSPKRKDQIQREGNTNLETLKQLLKQSTQKLQTQRSERIISFDQPDQQIPSIYRRPLPVGKVTNREVLDLDLDQLEFEVNIYRPKNSKFLTEGHLKREIKVQNAKNDLQVVKDEVKKEAVKVQPIVKQNTIKEAVQEKQKVIEKLVITEKESVKSEQPVQQKAVQQLVKEIKQEPVKVEVVPIAVQQPFKEIHKENSVLDTKKDAKIENIELTKSLEKLPENIQVKSIETHKSSSKKLPQYQLPPPPPPPAINIPIVPPTIDVPKPMVLQKTLSQAKLQKEQENDSMDLDKLEKQKSVYDNDRNSSLSKNSDYERTTPKAEWKERKGALSSINSFLGTKKAKKQYVDEDEFSQSSAAHLSKLKTVNAHLEKDSSNEPQAKESQQVQQLEENPIKLAEMMCPPSIAAPQEVFENQQENMQELPVIQEQESQLNEQKSEGKKKKKRKSLDVEDSQTSEQPLEEDRSLSVRHDKIADEQLHTPVEVQLGDLMCPPSIMVPEVDQMPNTVQEKSPYIQQYNNVVQELNSQEGKKKRKKRSLADSMTDSVISEPDALHGFQSLDTQQPTFNPSIDPPSIIEHEQIMQLADLNCPPSIAPDLNLDDQKLPVPGVEPETDELKSDQKKKRKRRLENVNESIDESEPEFRSELDKQLKIPASAYILIKPGGDLELPPPLSAQLQKEYKKNLQDQMIEQLLLEGQKDESAKKKKKKRRIQDSQDMSATEDTEQ</sequence>
<evidence type="ECO:0000313" key="3">
    <source>
        <dbReference type="EMBL" id="CAI9914789.1"/>
    </source>
</evidence>
<feature type="region of interest" description="Disordered" evidence="2">
    <location>
        <begin position="967"/>
        <end position="999"/>
    </location>
</feature>
<feature type="region of interest" description="Disordered" evidence="2">
    <location>
        <begin position="1404"/>
        <end position="1455"/>
    </location>
</feature>
<keyword evidence="5" id="KW-1185">Reference proteome</keyword>
<organism evidence="3">
    <name type="scientific">Hexamita inflata</name>
    <dbReference type="NCBI Taxonomy" id="28002"/>
    <lineage>
        <taxon>Eukaryota</taxon>
        <taxon>Metamonada</taxon>
        <taxon>Diplomonadida</taxon>
        <taxon>Hexamitidae</taxon>
        <taxon>Hexamitinae</taxon>
        <taxon>Hexamita</taxon>
    </lineage>
</organism>
<dbReference type="EMBL" id="CAXDID020000205">
    <property type="protein sequence ID" value="CAL6055294.1"/>
    <property type="molecule type" value="Genomic_DNA"/>
</dbReference>
<feature type="compositionally biased region" description="Basic and acidic residues" evidence="2">
    <location>
        <begin position="1299"/>
        <end position="1315"/>
    </location>
</feature>
<comment type="caution">
    <text evidence="3">The sequence shown here is derived from an EMBL/GenBank/DDBJ whole genome shotgun (WGS) entry which is preliminary data.</text>
</comment>
<proteinExistence type="predicted"/>
<evidence type="ECO:0000313" key="4">
    <source>
        <dbReference type="EMBL" id="CAL6055294.1"/>
    </source>
</evidence>